<accession>A0A7Z0WQD9</accession>
<evidence type="ECO:0000313" key="2">
    <source>
        <dbReference type="Proteomes" id="UP000185696"/>
    </source>
</evidence>
<dbReference type="EMBL" id="MSIF01000002">
    <property type="protein sequence ID" value="OLF12640.1"/>
    <property type="molecule type" value="Genomic_DNA"/>
</dbReference>
<protein>
    <submittedName>
        <fullName evidence="1">Uncharacterized protein</fullName>
    </submittedName>
</protein>
<dbReference type="AlphaFoldDB" id="A0A7Z0WQD9"/>
<evidence type="ECO:0000313" key="1">
    <source>
        <dbReference type="EMBL" id="OLF12640.1"/>
    </source>
</evidence>
<keyword evidence="2" id="KW-1185">Reference proteome</keyword>
<dbReference type="OrthoDB" id="7875217at2"/>
<gene>
    <name evidence="1" type="ORF">BLA60_04905</name>
</gene>
<name>A0A7Z0WQD9_9PSEU</name>
<dbReference type="RefSeq" id="WP_075131546.1">
    <property type="nucleotide sequence ID" value="NZ_MSIF01000002.1"/>
</dbReference>
<proteinExistence type="predicted"/>
<reference evidence="1 2" key="1">
    <citation type="submission" date="2016-12" db="EMBL/GenBank/DDBJ databases">
        <title>The draft genome sequence of Actinophytocola xinjiangensis.</title>
        <authorList>
            <person name="Wang W."/>
            <person name="Yuan L."/>
        </authorList>
    </citation>
    <scope>NUCLEOTIDE SEQUENCE [LARGE SCALE GENOMIC DNA]</scope>
    <source>
        <strain evidence="1 2">CGMCC 4.4663</strain>
    </source>
</reference>
<sequence>MTGLRWEDVEDCFSLDGSLRDAYVQDTGLTDWQTFLDLVRARWPHTYTVDQREQRLPERADDVLNRGDDDARLLDIRPVPEIQANVHFFTVEQIEIDFAPAELLGQRRLDVLLAFFRDIGRALGKPVIFTPENVPERPLFTYDPRHDRVTR</sequence>
<dbReference type="Proteomes" id="UP000185696">
    <property type="component" value="Unassembled WGS sequence"/>
</dbReference>
<comment type="caution">
    <text evidence="1">The sequence shown here is derived from an EMBL/GenBank/DDBJ whole genome shotgun (WGS) entry which is preliminary data.</text>
</comment>
<organism evidence="1 2">
    <name type="scientific">Actinophytocola xinjiangensis</name>
    <dbReference type="NCBI Taxonomy" id="485602"/>
    <lineage>
        <taxon>Bacteria</taxon>
        <taxon>Bacillati</taxon>
        <taxon>Actinomycetota</taxon>
        <taxon>Actinomycetes</taxon>
        <taxon>Pseudonocardiales</taxon>
        <taxon>Pseudonocardiaceae</taxon>
    </lineage>
</organism>